<dbReference type="PANTHER" id="PTHR37464">
    <property type="entry name" value="BLL2463 PROTEIN"/>
    <property type="match status" value="1"/>
</dbReference>
<protein>
    <submittedName>
        <fullName evidence="3">Alpha-1-antitrypsin</fullName>
    </submittedName>
</protein>
<feature type="transmembrane region" description="Helical" evidence="1">
    <location>
        <begin position="6"/>
        <end position="24"/>
    </location>
</feature>
<dbReference type="InterPro" id="IPR011933">
    <property type="entry name" value="Double_TM_dom"/>
</dbReference>
<sequence>MVFKHPHLLYGLFFLIVPIIVHLFQLRRFKKREFTNVAFLKPLISQTRKSRQLKKWLSLLARLLVVTCLVLAFAQPFLPAEDQNSEQTETIIYLDNSFSMQTQGSEGTLLNVAVTDLLSSLDADREVTVFTNDQVFRYETRQSLTNQILKLGHTSESYSLSQVKLKAGTLANSDAVRLILLSDFQRLNGAVADSTFTGDLKMVRYVPQETNNLSIDSVFVKKRVNSSVQLGVTISSNYDLEQPVTVSLFNKNLLLAKTSVTLEDQEGEAVFDVEADEGLNAKVSITDNGLKFDNEFYLAYDTSSQIKVLSINGAESGFINRIFKGRPFEYAAYRLKDLNYNLIKDQNLVVLNELETIPASLKRELNAFTSNGGKIIFIPNENGVTGGLTRNFQMVELEKNITRINYDHPVMSDVFNKRVSNFQYPSVQKSARVSAGNAILEYADGSEFLYEAGNTFVFTAPLNVENTNFQSSPLIVPVFYNMAMSSLPLPKLYFQTGVPSEIAIPYSIKDDGVVKFKLDNNELIPRQRSYPNYVQINTEDDILDDGVIEVIHEENTVSQLAFNYPRSENELRYLSDNQLGGNTANNLEEVFTEIAASEEVTTLWRWFLYGALFFLICEILILKYLK</sequence>
<evidence type="ECO:0000259" key="2">
    <source>
        <dbReference type="Pfam" id="PF07584"/>
    </source>
</evidence>
<organism evidence="3 4">
    <name type="scientific">Nonlabens spongiae</name>
    <dbReference type="NCBI Taxonomy" id="331648"/>
    <lineage>
        <taxon>Bacteria</taxon>
        <taxon>Pseudomonadati</taxon>
        <taxon>Bacteroidota</taxon>
        <taxon>Flavobacteriia</taxon>
        <taxon>Flavobacteriales</taxon>
        <taxon>Flavobacteriaceae</taxon>
        <taxon>Nonlabens</taxon>
    </lineage>
</organism>
<feature type="transmembrane region" description="Helical" evidence="1">
    <location>
        <begin position="56"/>
        <end position="78"/>
    </location>
</feature>
<dbReference type="PANTHER" id="PTHR37464:SF1">
    <property type="entry name" value="BLL2463 PROTEIN"/>
    <property type="match status" value="1"/>
</dbReference>
<dbReference type="SUPFAM" id="SSF52317">
    <property type="entry name" value="Class I glutamine amidotransferase-like"/>
    <property type="match status" value="1"/>
</dbReference>
<dbReference type="Proteomes" id="UP000193431">
    <property type="component" value="Chromosome"/>
</dbReference>
<dbReference type="NCBIfam" id="TIGR02226">
    <property type="entry name" value="two_anch"/>
    <property type="match status" value="1"/>
</dbReference>
<dbReference type="STRING" id="331648.BST97_14265"/>
<dbReference type="Pfam" id="PF07584">
    <property type="entry name" value="BatA"/>
    <property type="match status" value="1"/>
</dbReference>
<dbReference type="EMBL" id="CP019344">
    <property type="protein sequence ID" value="ARN79058.1"/>
    <property type="molecule type" value="Genomic_DNA"/>
</dbReference>
<keyword evidence="1" id="KW-1133">Transmembrane helix</keyword>
<evidence type="ECO:0000313" key="4">
    <source>
        <dbReference type="Proteomes" id="UP000193431"/>
    </source>
</evidence>
<proteinExistence type="predicted"/>
<reference evidence="3 4" key="1">
    <citation type="submission" date="2016-11" db="EMBL/GenBank/DDBJ databases">
        <title>Trade-off between light-utilization and light-protection in marine flavobacteria.</title>
        <authorList>
            <person name="Kumagai Y."/>
        </authorList>
    </citation>
    <scope>NUCLEOTIDE SEQUENCE [LARGE SCALE GENOMIC DNA]</scope>
    <source>
        <strain evidence="3 4">JCM 13191</strain>
    </source>
</reference>
<evidence type="ECO:0000256" key="1">
    <source>
        <dbReference type="SAM" id="Phobius"/>
    </source>
</evidence>
<name>A0A1W6MN89_9FLAO</name>
<dbReference type="AlphaFoldDB" id="A0A1W6MN89"/>
<keyword evidence="1" id="KW-0472">Membrane</keyword>
<keyword evidence="1" id="KW-0812">Transmembrane</keyword>
<dbReference type="InterPro" id="IPR029062">
    <property type="entry name" value="Class_I_gatase-like"/>
</dbReference>
<dbReference type="InterPro" id="IPR024163">
    <property type="entry name" value="Aerotolerance_reg_N"/>
</dbReference>
<keyword evidence="4" id="KW-1185">Reference proteome</keyword>
<feature type="domain" description="Aerotolerance regulator N-terminal" evidence="2">
    <location>
        <begin position="1"/>
        <end position="76"/>
    </location>
</feature>
<accession>A0A1W6MN89</accession>
<feature type="transmembrane region" description="Helical" evidence="1">
    <location>
        <begin position="606"/>
        <end position="625"/>
    </location>
</feature>
<dbReference type="OrthoDB" id="9810200at2"/>
<evidence type="ECO:0000313" key="3">
    <source>
        <dbReference type="EMBL" id="ARN79058.1"/>
    </source>
</evidence>
<gene>
    <name evidence="3" type="ORF">BST97_14265</name>
</gene>
<dbReference type="RefSeq" id="WP_085767863.1">
    <property type="nucleotide sequence ID" value="NZ_CP019344.1"/>
</dbReference>